<dbReference type="GO" id="GO:0020037">
    <property type="term" value="F:heme binding"/>
    <property type="evidence" value="ECO:0007669"/>
    <property type="project" value="InterPro"/>
</dbReference>
<dbReference type="PRINTS" id="PR00462">
    <property type="entry name" value="LIGNINASE"/>
</dbReference>
<gene>
    <name evidence="1" type="ORF">B0H17DRAFT_304771</name>
</gene>
<protein>
    <submittedName>
        <fullName evidence="1">Uncharacterized protein</fullName>
    </submittedName>
</protein>
<proteinExistence type="predicted"/>
<dbReference type="AlphaFoldDB" id="A0AAD7CUH2"/>
<dbReference type="Gene3D" id="1.10.420.10">
    <property type="entry name" value="Peroxidase, domain 2"/>
    <property type="match status" value="1"/>
</dbReference>
<evidence type="ECO:0000313" key="2">
    <source>
        <dbReference type="Proteomes" id="UP001221757"/>
    </source>
</evidence>
<dbReference type="Proteomes" id="UP001221757">
    <property type="component" value="Unassembled WGS sequence"/>
</dbReference>
<name>A0AAD7CUH2_MYCRO</name>
<evidence type="ECO:0000313" key="1">
    <source>
        <dbReference type="EMBL" id="KAJ7663660.1"/>
    </source>
</evidence>
<dbReference type="InterPro" id="IPR010255">
    <property type="entry name" value="Haem_peroxidase_sf"/>
</dbReference>
<sequence>MFYIFRAMRYTADFIHSRLSYTVADSETRSSTTAAGTFKLASDVNFSHNPSTSAAYNRYVGKQNDWGTDYAAAHEKMSLLGIEKTTLTDCTELLPQPINLATVQVATSGGKVVDPAIDPVLLEAAI</sequence>
<accession>A0AAD7CUH2</accession>
<comment type="caution">
    <text evidence="1">The sequence shown here is derived from an EMBL/GenBank/DDBJ whole genome shotgun (WGS) entry which is preliminary data.</text>
</comment>
<organism evidence="1 2">
    <name type="scientific">Mycena rosella</name>
    <name type="common">Pink bonnet</name>
    <name type="synonym">Agaricus rosellus</name>
    <dbReference type="NCBI Taxonomy" id="1033263"/>
    <lineage>
        <taxon>Eukaryota</taxon>
        <taxon>Fungi</taxon>
        <taxon>Dikarya</taxon>
        <taxon>Basidiomycota</taxon>
        <taxon>Agaricomycotina</taxon>
        <taxon>Agaricomycetes</taxon>
        <taxon>Agaricomycetidae</taxon>
        <taxon>Agaricales</taxon>
        <taxon>Marasmiineae</taxon>
        <taxon>Mycenaceae</taxon>
        <taxon>Mycena</taxon>
    </lineage>
</organism>
<keyword evidence="2" id="KW-1185">Reference proteome</keyword>
<reference evidence="1" key="1">
    <citation type="submission" date="2023-03" db="EMBL/GenBank/DDBJ databases">
        <title>Massive genome expansion in bonnet fungi (Mycena s.s.) driven by repeated elements and novel gene families across ecological guilds.</title>
        <authorList>
            <consortium name="Lawrence Berkeley National Laboratory"/>
            <person name="Harder C.B."/>
            <person name="Miyauchi S."/>
            <person name="Viragh M."/>
            <person name="Kuo A."/>
            <person name="Thoen E."/>
            <person name="Andreopoulos B."/>
            <person name="Lu D."/>
            <person name="Skrede I."/>
            <person name="Drula E."/>
            <person name="Henrissat B."/>
            <person name="Morin E."/>
            <person name="Kohler A."/>
            <person name="Barry K."/>
            <person name="LaButti K."/>
            <person name="Morin E."/>
            <person name="Salamov A."/>
            <person name="Lipzen A."/>
            <person name="Mereny Z."/>
            <person name="Hegedus B."/>
            <person name="Baldrian P."/>
            <person name="Stursova M."/>
            <person name="Weitz H."/>
            <person name="Taylor A."/>
            <person name="Grigoriev I.V."/>
            <person name="Nagy L.G."/>
            <person name="Martin F."/>
            <person name="Kauserud H."/>
        </authorList>
    </citation>
    <scope>NUCLEOTIDE SEQUENCE</scope>
    <source>
        <strain evidence="1">CBHHK067</strain>
    </source>
</reference>
<dbReference type="EMBL" id="JARKIE010000229">
    <property type="protein sequence ID" value="KAJ7663660.1"/>
    <property type="molecule type" value="Genomic_DNA"/>
</dbReference>
<dbReference type="GO" id="GO:0004601">
    <property type="term" value="F:peroxidase activity"/>
    <property type="evidence" value="ECO:0007669"/>
    <property type="project" value="InterPro"/>
</dbReference>
<dbReference type="GO" id="GO:0006979">
    <property type="term" value="P:response to oxidative stress"/>
    <property type="evidence" value="ECO:0007669"/>
    <property type="project" value="InterPro"/>
</dbReference>
<dbReference type="SUPFAM" id="SSF48113">
    <property type="entry name" value="Heme-dependent peroxidases"/>
    <property type="match status" value="1"/>
</dbReference>
<dbReference type="InterPro" id="IPR001621">
    <property type="entry name" value="Ligninase"/>
</dbReference>